<dbReference type="AlphaFoldDB" id="A0A2A5SSD3"/>
<proteinExistence type="predicted"/>
<feature type="domain" description="NAD(P)-binding" evidence="1">
    <location>
        <begin position="14"/>
        <end position="173"/>
    </location>
</feature>
<evidence type="ECO:0000259" key="1">
    <source>
        <dbReference type="Pfam" id="PF13460"/>
    </source>
</evidence>
<organism evidence="2 3">
    <name type="scientific">Lactococcus cremoris subsp. tructae</name>
    <dbReference type="NCBI Taxonomy" id="542833"/>
    <lineage>
        <taxon>Bacteria</taxon>
        <taxon>Bacillati</taxon>
        <taxon>Bacillota</taxon>
        <taxon>Bacilli</taxon>
        <taxon>Lactobacillales</taxon>
        <taxon>Streptococcaceae</taxon>
        <taxon>Lactococcus</taxon>
    </lineage>
</organism>
<evidence type="ECO:0000313" key="3">
    <source>
        <dbReference type="Proteomes" id="UP000218711"/>
    </source>
</evidence>
<dbReference type="InterPro" id="IPR016040">
    <property type="entry name" value="NAD(P)-bd_dom"/>
</dbReference>
<dbReference type="EMBL" id="JXKC01000007">
    <property type="protein sequence ID" value="PCS18015.1"/>
    <property type="molecule type" value="Genomic_DNA"/>
</dbReference>
<comment type="caution">
    <text evidence="2">The sequence shown here is derived from an EMBL/GenBank/DDBJ whole genome shotgun (WGS) entry which is preliminary data.</text>
</comment>
<dbReference type="RefSeq" id="WP_096816340.1">
    <property type="nucleotide sequence ID" value="NZ_JXKC01000007.1"/>
</dbReference>
<dbReference type="InterPro" id="IPR036291">
    <property type="entry name" value="NAD(P)-bd_dom_sf"/>
</dbReference>
<evidence type="ECO:0000313" key="2">
    <source>
        <dbReference type="EMBL" id="PCS18015.1"/>
    </source>
</evidence>
<dbReference type="Pfam" id="PF13460">
    <property type="entry name" value="NAD_binding_10"/>
    <property type="match status" value="1"/>
</dbReference>
<protein>
    <recommendedName>
        <fullName evidence="1">NAD(P)-binding domain-containing protein</fullName>
    </recommendedName>
</protein>
<gene>
    <name evidence="2" type="ORF">RU92_GL002320</name>
</gene>
<dbReference type="Gene3D" id="3.40.50.720">
    <property type="entry name" value="NAD(P)-binding Rossmann-like Domain"/>
    <property type="match status" value="1"/>
</dbReference>
<dbReference type="SUPFAM" id="SSF51735">
    <property type="entry name" value="NAD(P)-binding Rossmann-fold domains"/>
    <property type="match status" value="1"/>
</dbReference>
<dbReference type="Proteomes" id="UP000218711">
    <property type="component" value="Unassembled WGS sequence"/>
</dbReference>
<accession>A0A2A5SSD3</accession>
<name>A0A2A5SSD3_LACLC</name>
<sequence>MKMKIAVLGGDDTIGRKIVSEAQKRGHEVHSLSLSTGVDVMNLELLTESMKNIDTVIDVLSILTADKETATKFFTNSSNNIILAEKANSIKYHITLSIVNALTNAEEGGHYKGYYAGKKAQEEVISSNTIPWTIFRATQFNEFVPQNLNNGLPEEALLNMMMQPDDTSEVASELIDLVENPVFGILPDFAGPDKISFAEMNLIYLEATNQLNSEDEIYLRKIIDKKEFTDVLTPKTNYKAGKIKFTDWLKNETTNK</sequence>
<reference evidence="2 3" key="1">
    <citation type="submission" date="2014-12" db="EMBL/GenBank/DDBJ databases">
        <title>Draft genome sequences of 10 type strains of Lactococcus.</title>
        <authorList>
            <person name="Sun Z."/>
            <person name="Zhong Z."/>
            <person name="Liu W."/>
            <person name="Zhang W."/>
            <person name="Zhang H."/>
        </authorList>
    </citation>
    <scope>NUCLEOTIDE SEQUENCE [LARGE SCALE GENOMIC DNA]</scope>
    <source>
        <strain evidence="2 3">DSM 21502</strain>
    </source>
</reference>